<evidence type="ECO:0000259" key="3">
    <source>
        <dbReference type="PROSITE" id="PS50103"/>
    </source>
</evidence>
<evidence type="ECO:0000256" key="1">
    <source>
        <dbReference type="PROSITE-ProRule" id="PRU00723"/>
    </source>
</evidence>
<comment type="caution">
    <text evidence="4">The sequence shown here is derived from an EMBL/GenBank/DDBJ whole genome shotgun (WGS) entry which is preliminary data.</text>
</comment>
<reference evidence="4 5" key="1">
    <citation type="submission" date="2021-11" db="EMBL/GenBank/DDBJ databases">
        <title>Black yeast isolated from Biological Soil Crust.</title>
        <authorList>
            <person name="Kurbessoian T."/>
        </authorList>
    </citation>
    <scope>NUCLEOTIDE SEQUENCE [LARGE SCALE GENOMIC DNA]</scope>
    <source>
        <strain evidence="4 5">CCFEE 5522</strain>
    </source>
</reference>
<accession>A0AAV9JMK3</accession>
<feature type="zinc finger region" description="C3H1-type" evidence="1">
    <location>
        <begin position="161"/>
        <end position="185"/>
    </location>
</feature>
<keyword evidence="1" id="KW-0862">Zinc</keyword>
<evidence type="ECO:0000313" key="5">
    <source>
        <dbReference type="Proteomes" id="UP001324427"/>
    </source>
</evidence>
<feature type="compositionally biased region" description="Polar residues" evidence="2">
    <location>
        <begin position="60"/>
        <end position="76"/>
    </location>
</feature>
<keyword evidence="1" id="KW-0479">Metal-binding</keyword>
<evidence type="ECO:0000256" key="2">
    <source>
        <dbReference type="SAM" id="MobiDB-lite"/>
    </source>
</evidence>
<keyword evidence="1" id="KW-0863">Zinc-finger</keyword>
<dbReference type="InterPro" id="IPR000571">
    <property type="entry name" value="Znf_CCCH"/>
</dbReference>
<dbReference type="AlphaFoldDB" id="A0AAV9JMK3"/>
<protein>
    <recommendedName>
        <fullName evidence="3">C3H1-type domain-containing protein</fullName>
    </recommendedName>
</protein>
<keyword evidence="5" id="KW-1185">Reference proteome</keyword>
<sequence>MTRDFIRPRASFQDSPSHRNFSSDDSYRTRTPSHTNKIGLRSASPSPYVKSNGYSFKGASYSSQTDSMTKQDTDGTQGYGYKKPTRRGGGGKGRKPLMERSGNAADAGITFEYNANHREHANQSSVTDPGFRAYSGIPIKGAAATDFAKTTQPKHFTQPLTCFYWHNNGFCTKSDEGCLYAHYYTGVVASAPVSVGGVNGVVAGRNAIEEVNQHALRESELMEWEARLAAKEMKLNGRSVQVCAPTNIEAILESIEKTILTATTAADGARRVLKRRREEVKSLLPKLLAIGDVDTNGAILAAIDGAIGAVSGLELDLARIEEEAEEKIGRSLGLLDEF</sequence>
<proteinExistence type="predicted"/>
<name>A0AAV9JMK3_9PEZI</name>
<dbReference type="EMBL" id="JAVFHQ010000014">
    <property type="protein sequence ID" value="KAK4546551.1"/>
    <property type="molecule type" value="Genomic_DNA"/>
</dbReference>
<dbReference type="GO" id="GO:0008270">
    <property type="term" value="F:zinc ion binding"/>
    <property type="evidence" value="ECO:0007669"/>
    <property type="project" value="UniProtKB-KW"/>
</dbReference>
<evidence type="ECO:0000313" key="4">
    <source>
        <dbReference type="EMBL" id="KAK4546551.1"/>
    </source>
</evidence>
<feature type="region of interest" description="Disordered" evidence="2">
    <location>
        <begin position="1"/>
        <end position="102"/>
    </location>
</feature>
<gene>
    <name evidence="4" type="ORF">LTR36_001768</name>
</gene>
<organism evidence="4 5">
    <name type="scientific">Oleoguttula mirabilis</name>
    <dbReference type="NCBI Taxonomy" id="1507867"/>
    <lineage>
        <taxon>Eukaryota</taxon>
        <taxon>Fungi</taxon>
        <taxon>Dikarya</taxon>
        <taxon>Ascomycota</taxon>
        <taxon>Pezizomycotina</taxon>
        <taxon>Dothideomycetes</taxon>
        <taxon>Dothideomycetidae</taxon>
        <taxon>Mycosphaerellales</taxon>
        <taxon>Teratosphaeriaceae</taxon>
        <taxon>Oleoguttula</taxon>
    </lineage>
</organism>
<dbReference type="Proteomes" id="UP001324427">
    <property type="component" value="Unassembled WGS sequence"/>
</dbReference>
<feature type="domain" description="C3H1-type" evidence="3">
    <location>
        <begin position="161"/>
        <end position="185"/>
    </location>
</feature>
<dbReference type="PROSITE" id="PS50103">
    <property type="entry name" value="ZF_C3H1"/>
    <property type="match status" value="1"/>
</dbReference>